<dbReference type="AlphaFoldDB" id="A0A9D4UV09"/>
<dbReference type="Pfam" id="PF19276">
    <property type="entry name" value="HD_assoc_2"/>
    <property type="match status" value="1"/>
</dbReference>
<feature type="domain" description="HD/PDEase" evidence="2">
    <location>
        <begin position="32"/>
        <end position="184"/>
    </location>
</feature>
<protein>
    <recommendedName>
        <fullName evidence="2">HD/PDEase domain-containing protein</fullName>
    </recommendedName>
</protein>
<dbReference type="InterPro" id="IPR003607">
    <property type="entry name" value="HD/PDEase_dom"/>
</dbReference>
<dbReference type="FunFam" id="1.10.3210.10:FF:000017">
    <property type="entry name" value="Deoxynucleoside triphosphate triphosphohydrolase SAMHD1"/>
    <property type="match status" value="1"/>
</dbReference>
<sequence length="441" mass="51504">MQLSQKFIDTEQFQRLRDVKQLGLCHMVFPGAVHTRFEHSLGVYCLAGQAMGRLQQFQGEELGIDRNDIQTVKLAGLLHDVGHGPFSHTFEKEFLPKVAPHLPRWTHEQMSQMMVEYIVDEHNIDIDQKNLRKIKDMIVASSHLAAPIENHEKRFLYDIVANGRNGIDVDKFDYIDRDCRACGISNSFYFPRLMENMRVIDNEICYRAKENRNVYDLFQTRANLYRTVYTHAKVKALEYMLVDAFVLANDYLRISDNVLDPQEFWKLDDTILKTIETSSDPELAAAQKIVIRMRRRELYQYCNEYAVPKEQLEHFKTVRAEDIVCSQVKPGVNLSPDDIVVSNVKIDLTRGKEDPVQRVHFFKDYESDEKFIIPKERISHLLPDCFEDRIVRVYSKKPDLVDAVSEAFENFQLRMYGIKTQVHGTPNGKRRRSQQRSYTEG</sequence>
<dbReference type="SMART" id="SM00471">
    <property type="entry name" value="HDc"/>
    <property type="match status" value="1"/>
</dbReference>
<evidence type="ECO:0000259" key="2">
    <source>
        <dbReference type="SMART" id="SM00471"/>
    </source>
</evidence>
<dbReference type="PANTHER" id="PTHR11373:SF4">
    <property type="entry name" value="DEOXYNUCLEOSIDE TRIPHOSPHATE TRIPHOSPHOHYDROLASE SAMHD1"/>
    <property type="match status" value="1"/>
</dbReference>
<comment type="caution">
    <text evidence="3">The sequence shown here is derived from an EMBL/GenBank/DDBJ whole genome shotgun (WGS) entry which is preliminary data.</text>
</comment>
<proteinExistence type="predicted"/>
<feature type="region of interest" description="Disordered" evidence="1">
    <location>
        <begin position="422"/>
        <end position="441"/>
    </location>
</feature>
<organism evidence="3 4">
    <name type="scientific">Adiantum capillus-veneris</name>
    <name type="common">Maidenhair fern</name>
    <dbReference type="NCBI Taxonomy" id="13818"/>
    <lineage>
        <taxon>Eukaryota</taxon>
        <taxon>Viridiplantae</taxon>
        <taxon>Streptophyta</taxon>
        <taxon>Embryophyta</taxon>
        <taxon>Tracheophyta</taxon>
        <taxon>Polypodiopsida</taxon>
        <taxon>Polypodiidae</taxon>
        <taxon>Polypodiales</taxon>
        <taxon>Pteridineae</taxon>
        <taxon>Pteridaceae</taxon>
        <taxon>Vittarioideae</taxon>
        <taxon>Adiantum</taxon>
    </lineage>
</organism>
<dbReference type="Gene3D" id="3.30.70.2760">
    <property type="match status" value="1"/>
</dbReference>
<dbReference type="SUPFAM" id="SSF109604">
    <property type="entry name" value="HD-domain/PDEase-like"/>
    <property type="match status" value="1"/>
</dbReference>
<gene>
    <name evidence="3" type="ORF">GOP47_0010500</name>
</gene>
<dbReference type="GO" id="GO:0008832">
    <property type="term" value="F:dGTPase activity"/>
    <property type="evidence" value="ECO:0007669"/>
    <property type="project" value="TreeGrafter"/>
</dbReference>
<evidence type="ECO:0000256" key="1">
    <source>
        <dbReference type="SAM" id="MobiDB-lite"/>
    </source>
</evidence>
<keyword evidence="4" id="KW-1185">Reference proteome</keyword>
<dbReference type="Pfam" id="PF01966">
    <property type="entry name" value="HD"/>
    <property type="match status" value="1"/>
</dbReference>
<dbReference type="PANTHER" id="PTHR11373">
    <property type="entry name" value="DEOXYNUCLEOSIDE TRIPHOSPHATE TRIPHOSPHOHYDROLASE"/>
    <property type="match status" value="1"/>
</dbReference>
<name>A0A9D4UV09_ADICA</name>
<dbReference type="InterPro" id="IPR045509">
    <property type="entry name" value="HD_assoc_2"/>
</dbReference>
<reference evidence="3" key="1">
    <citation type="submission" date="2021-01" db="EMBL/GenBank/DDBJ databases">
        <title>Adiantum capillus-veneris genome.</title>
        <authorList>
            <person name="Fang Y."/>
            <person name="Liao Q."/>
        </authorList>
    </citation>
    <scope>NUCLEOTIDE SEQUENCE</scope>
    <source>
        <strain evidence="3">H3</strain>
        <tissue evidence="3">Leaf</tissue>
    </source>
</reference>
<dbReference type="CDD" id="cd00077">
    <property type="entry name" value="HDc"/>
    <property type="match status" value="1"/>
</dbReference>
<dbReference type="EMBL" id="JABFUD020000010">
    <property type="protein sequence ID" value="KAI5074539.1"/>
    <property type="molecule type" value="Genomic_DNA"/>
</dbReference>
<dbReference type="FunFam" id="3.30.70.2760:FF:000001">
    <property type="entry name" value="Metal-dependent phosphohydrolase HD domain-containing protein"/>
    <property type="match status" value="1"/>
</dbReference>
<dbReference type="InterPro" id="IPR050135">
    <property type="entry name" value="dGTPase-like"/>
</dbReference>
<dbReference type="GO" id="GO:0005634">
    <property type="term" value="C:nucleus"/>
    <property type="evidence" value="ECO:0007669"/>
    <property type="project" value="TreeGrafter"/>
</dbReference>
<dbReference type="OrthoDB" id="9991235at2759"/>
<evidence type="ECO:0000313" key="3">
    <source>
        <dbReference type="EMBL" id="KAI5074539.1"/>
    </source>
</evidence>
<evidence type="ECO:0000313" key="4">
    <source>
        <dbReference type="Proteomes" id="UP000886520"/>
    </source>
</evidence>
<dbReference type="GO" id="GO:0006203">
    <property type="term" value="P:dGTP catabolic process"/>
    <property type="evidence" value="ECO:0007669"/>
    <property type="project" value="TreeGrafter"/>
</dbReference>
<dbReference type="InterPro" id="IPR006674">
    <property type="entry name" value="HD_domain"/>
</dbReference>
<dbReference type="Proteomes" id="UP000886520">
    <property type="component" value="Chromosome 10"/>
</dbReference>
<dbReference type="Gene3D" id="1.10.3210.10">
    <property type="entry name" value="Hypothetical protein af1432"/>
    <property type="match status" value="1"/>
</dbReference>
<accession>A0A9D4UV09</accession>